<dbReference type="AlphaFoldDB" id="A0A4R8MTM3"/>
<evidence type="ECO:0000313" key="4">
    <source>
        <dbReference type="Proteomes" id="UP000294684"/>
    </source>
</evidence>
<keyword evidence="1" id="KW-0812">Transmembrane</keyword>
<dbReference type="STRING" id="1193051.LEP1GSC017_3593"/>
<dbReference type="Gene3D" id="2.60.40.10">
    <property type="entry name" value="Immunoglobulins"/>
    <property type="match status" value="4"/>
</dbReference>
<dbReference type="InterPro" id="IPR006860">
    <property type="entry name" value="FecR"/>
</dbReference>
<accession>A0A4R8MTM3</accession>
<keyword evidence="1" id="KW-0472">Membrane</keyword>
<comment type="caution">
    <text evidence="3">The sequence shown here is derived from an EMBL/GenBank/DDBJ whole genome shotgun (WGS) entry which is preliminary data.</text>
</comment>
<keyword evidence="1" id="KW-1133">Transmembrane helix</keyword>
<dbReference type="GeneID" id="79825733"/>
<keyword evidence="4" id="KW-1185">Reference proteome</keyword>
<feature type="domain" description="FecR protein" evidence="2">
    <location>
        <begin position="74"/>
        <end position="168"/>
    </location>
</feature>
<dbReference type="EMBL" id="SORO01000001">
    <property type="protein sequence ID" value="TDY71418.1"/>
    <property type="molecule type" value="Genomic_DNA"/>
</dbReference>
<evidence type="ECO:0000259" key="2">
    <source>
        <dbReference type="Pfam" id="PF04773"/>
    </source>
</evidence>
<dbReference type="InterPro" id="IPR013783">
    <property type="entry name" value="Ig-like_fold"/>
</dbReference>
<evidence type="ECO:0000313" key="3">
    <source>
        <dbReference type="EMBL" id="TDY71418.1"/>
    </source>
</evidence>
<proteinExistence type="predicted"/>
<organism evidence="3 4">
    <name type="scientific">Leptospira meyeri</name>
    <dbReference type="NCBI Taxonomy" id="29508"/>
    <lineage>
        <taxon>Bacteria</taxon>
        <taxon>Pseudomonadati</taxon>
        <taxon>Spirochaetota</taxon>
        <taxon>Spirochaetia</taxon>
        <taxon>Leptospirales</taxon>
        <taxon>Leptospiraceae</taxon>
        <taxon>Leptospira</taxon>
    </lineage>
</organism>
<evidence type="ECO:0000256" key="1">
    <source>
        <dbReference type="SAM" id="Phobius"/>
    </source>
</evidence>
<feature type="transmembrane region" description="Helical" evidence="1">
    <location>
        <begin position="7"/>
        <end position="26"/>
    </location>
</feature>
<gene>
    <name evidence="3" type="ORF">CLV96_0380</name>
</gene>
<sequence>MRWLNDTRFVVSALVLLILIFSYFLYRNLNDRFIDSSSPTIGVITFKNKTVLRKYNDAVVWDLIESKTEVKNRDTIRTEGLSDAVLTLNDGTKINISENSMILLDISDRNININFAYGSFEAAREGTVSGDMKMNITAGDKTVQVASGDVKLDKTKSELNIKVDQGEAKLTTNGKEETIAKDQVANVTESGVKVGKPVYRLVGPEDRKNILSESGSEKIQFVISGWKQEQVKQTSPTIEISLFPDFSKSLIKEKLSSSNLSKKLNPGSYYWRVSYEDPNSKSKQTTEVFQFRILSDPSLKILSPKPNEVFSYTQEVPVVRFVWNPLDLYSSYTVLIAKDSNFSDIVVSKQTQNQSLAFDSLKEGNYFAKIQAKSNLPGISEKLSSVISFQVTKKTNLTPPELLEPSKGKSFAEEQTKSQLFFSWKDDKDFIQYEWELSSDSNFSSILKTESIKNNFLKLPSGLGIGTYFWRVKGIGSNGTSLESKSNTFTVIAKEEMELIAPANGSEVEVDERSVVILKWKKLTGKSNYELEIAKGSDFQPLYTKETVSGNYFEFKSKDLGRFFWRVRPVGSDPSDTSVARSFQMISNMEPPGLVSPSRNETVDLFSRSSILFVWKSVEKVSSYRIRLIDISGIREKQVLNERINSTRFQFNDIQKLNVGRFRWEVAALYKQADGSERESAYNKQDFFISVPELKVPKILTPGKIYVE</sequence>
<dbReference type="Proteomes" id="UP000294684">
    <property type="component" value="Unassembled WGS sequence"/>
</dbReference>
<dbReference type="Pfam" id="PF04773">
    <property type="entry name" value="FecR"/>
    <property type="match status" value="1"/>
</dbReference>
<name>A0A4R8MTM3_LEPME</name>
<protein>
    <submittedName>
        <fullName evidence="3">FecR protein</fullName>
    </submittedName>
</protein>
<dbReference type="RefSeq" id="WP_243836384.1">
    <property type="nucleotide sequence ID" value="NZ_SORO01000001.1"/>
</dbReference>
<reference evidence="3 4" key="1">
    <citation type="submission" date="2019-03" db="EMBL/GenBank/DDBJ databases">
        <title>Genomic Encyclopedia of Archaeal and Bacterial Type Strains, Phase II (KMG-II): from individual species to whole genera.</title>
        <authorList>
            <person name="Goeker M."/>
        </authorList>
    </citation>
    <scope>NUCLEOTIDE SEQUENCE [LARGE SCALE GENOMIC DNA]</scope>
    <source>
        <strain evidence="3 4">DSM 21537</strain>
    </source>
</reference>